<gene>
    <name evidence="1" type="ORF">NDU88_004840</name>
</gene>
<keyword evidence="2" id="KW-1185">Reference proteome</keyword>
<evidence type="ECO:0000313" key="2">
    <source>
        <dbReference type="Proteomes" id="UP001066276"/>
    </source>
</evidence>
<comment type="caution">
    <text evidence="1">The sequence shown here is derived from an EMBL/GenBank/DDBJ whole genome shotgun (WGS) entry which is preliminary data.</text>
</comment>
<organism evidence="1 2">
    <name type="scientific">Pleurodeles waltl</name>
    <name type="common">Iberian ribbed newt</name>
    <dbReference type="NCBI Taxonomy" id="8319"/>
    <lineage>
        <taxon>Eukaryota</taxon>
        <taxon>Metazoa</taxon>
        <taxon>Chordata</taxon>
        <taxon>Craniata</taxon>
        <taxon>Vertebrata</taxon>
        <taxon>Euteleostomi</taxon>
        <taxon>Amphibia</taxon>
        <taxon>Batrachia</taxon>
        <taxon>Caudata</taxon>
        <taxon>Salamandroidea</taxon>
        <taxon>Salamandridae</taxon>
        <taxon>Pleurodelinae</taxon>
        <taxon>Pleurodeles</taxon>
    </lineage>
</organism>
<dbReference type="EMBL" id="JANPWB010000003">
    <property type="protein sequence ID" value="KAJ1201024.1"/>
    <property type="molecule type" value="Genomic_DNA"/>
</dbReference>
<proteinExistence type="predicted"/>
<name>A0AAV7VLW3_PLEWA</name>
<dbReference type="Proteomes" id="UP001066276">
    <property type="component" value="Chromosome 2_1"/>
</dbReference>
<protein>
    <submittedName>
        <fullName evidence="1">Uncharacterized protein</fullName>
    </submittedName>
</protein>
<accession>A0AAV7VLW3</accession>
<sequence>MNVLHVVPTGAQASTFLRGITVATQDGATNESRLALKAQGGSLGLGHLVEKKEKARCILGDNDDLSCGNVSFYAIFLL</sequence>
<evidence type="ECO:0000313" key="1">
    <source>
        <dbReference type="EMBL" id="KAJ1201024.1"/>
    </source>
</evidence>
<reference evidence="1" key="1">
    <citation type="journal article" date="2022" name="bioRxiv">
        <title>Sequencing and chromosome-scale assembly of the giantPleurodeles waltlgenome.</title>
        <authorList>
            <person name="Brown T."/>
            <person name="Elewa A."/>
            <person name="Iarovenko S."/>
            <person name="Subramanian E."/>
            <person name="Araus A.J."/>
            <person name="Petzold A."/>
            <person name="Susuki M."/>
            <person name="Suzuki K.-i.T."/>
            <person name="Hayashi T."/>
            <person name="Toyoda A."/>
            <person name="Oliveira C."/>
            <person name="Osipova E."/>
            <person name="Leigh N.D."/>
            <person name="Simon A."/>
            <person name="Yun M.H."/>
        </authorList>
    </citation>
    <scope>NUCLEOTIDE SEQUENCE</scope>
    <source>
        <strain evidence="1">20211129_DDA</strain>
        <tissue evidence="1">Liver</tissue>
    </source>
</reference>
<dbReference type="AlphaFoldDB" id="A0AAV7VLW3"/>